<dbReference type="PRINTS" id="PR00108">
    <property type="entry name" value="THYMDSNTHASE"/>
</dbReference>
<comment type="function">
    <text evidence="5">Catalyzes the reductive methylation of 2'-deoxyuridine-5'-monophosphate (dUMP) to 2'-deoxythymidine-5'-monophosphate (dTMP) while utilizing 5,10-methylenetetrahydrofolate (mTHF) as the methyl donor and reductant in the reaction, yielding dihydrofolate (DHF) as a by-product. This enzymatic reaction provides an intracellular de novo source of dTMP, an essential precursor for DNA biosynthesis.</text>
</comment>
<dbReference type="PANTHER" id="PTHR11548">
    <property type="entry name" value="THYMIDYLATE SYNTHASE 1"/>
    <property type="match status" value="1"/>
</dbReference>
<keyword evidence="3 5" id="KW-0808">Transferase</keyword>
<gene>
    <name evidence="5" type="primary">thyA</name>
    <name evidence="7" type="ORF">H7F16_00600</name>
</gene>
<feature type="binding site" description="in other chain" evidence="5">
    <location>
        <position position="172"/>
    </location>
    <ligand>
        <name>dUMP</name>
        <dbReference type="ChEBI" id="CHEBI:246422"/>
        <note>ligand shared between dimeric partners</note>
    </ligand>
</feature>
<dbReference type="Pfam" id="PF00303">
    <property type="entry name" value="Thymidylat_synt"/>
    <property type="match status" value="1"/>
</dbReference>
<dbReference type="EC" id="2.1.1.45" evidence="1 5"/>
<dbReference type="RefSeq" id="WP_185795618.1">
    <property type="nucleotide sequence ID" value="NZ_JACLQD010000001.1"/>
</dbReference>
<feature type="binding site" evidence="5">
    <location>
        <position position="51"/>
    </location>
    <ligand>
        <name>(6R)-5,10-methylene-5,6,7,8-tetrahydrofolate</name>
        <dbReference type="ChEBI" id="CHEBI:15636"/>
    </ligand>
</feature>
<feature type="binding site" evidence="5">
    <location>
        <position position="164"/>
    </location>
    <ligand>
        <name>(6R)-5,10-methylene-5,6,7,8-tetrahydrofolate</name>
        <dbReference type="ChEBI" id="CHEBI:15636"/>
    </ligand>
</feature>
<dbReference type="InterPro" id="IPR000398">
    <property type="entry name" value="Thymidylate_synthase"/>
</dbReference>
<dbReference type="Proteomes" id="UP000555411">
    <property type="component" value="Unassembled WGS sequence"/>
</dbReference>
<dbReference type="NCBIfam" id="TIGR03284">
    <property type="entry name" value="thym_sym"/>
    <property type="match status" value="2"/>
</dbReference>
<dbReference type="AlphaFoldDB" id="A0A842I359"/>
<evidence type="ECO:0000256" key="1">
    <source>
        <dbReference type="ARBA" id="ARBA00011947"/>
    </source>
</evidence>
<keyword evidence="8" id="KW-1185">Reference proteome</keyword>
<name>A0A842I359_9RHOB</name>
<dbReference type="SUPFAM" id="SSF55831">
    <property type="entry name" value="Thymidylate synthase/dCMP hydroxymethylase"/>
    <property type="match status" value="1"/>
</dbReference>
<dbReference type="NCBIfam" id="NF002497">
    <property type="entry name" value="PRK01827.1-3"/>
    <property type="match status" value="1"/>
</dbReference>
<evidence type="ECO:0000313" key="7">
    <source>
        <dbReference type="EMBL" id="MBC2833985.1"/>
    </source>
</evidence>
<dbReference type="GO" id="GO:0032259">
    <property type="term" value="P:methylation"/>
    <property type="evidence" value="ECO:0007669"/>
    <property type="project" value="UniProtKB-KW"/>
</dbReference>
<dbReference type="HAMAP" id="MF_00008">
    <property type="entry name" value="Thymidy_synth_bact"/>
    <property type="match status" value="1"/>
</dbReference>
<reference evidence="7 8" key="1">
    <citation type="journal article" date="2017" name="Int. J. Syst. Evol. Microbiol.">
        <title>Gemmobacter straminiformis sp. nov., isolated from an artificial fountain.</title>
        <authorList>
            <person name="Kang J.Y."/>
            <person name="Kim M.J."/>
            <person name="Chun J."/>
            <person name="Son K.P."/>
            <person name="Jahng K.Y."/>
        </authorList>
    </citation>
    <scope>NUCLEOTIDE SEQUENCE [LARGE SCALE GENOMIC DNA]</scope>
    <source>
        <strain evidence="7 8">CAM-8</strain>
    </source>
</reference>
<evidence type="ECO:0000256" key="2">
    <source>
        <dbReference type="ARBA" id="ARBA00022603"/>
    </source>
</evidence>
<feature type="active site" description="Nucleophile" evidence="5">
    <location>
        <position position="141"/>
    </location>
</feature>
<comment type="pathway">
    <text evidence="5">Pyrimidine metabolism; dTTP biosynthesis.</text>
</comment>
<evidence type="ECO:0000259" key="6">
    <source>
        <dbReference type="Pfam" id="PF00303"/>
    </source>
</evidence>
<comment type="subcellular location">
    <subcellularLocation>
        <location evidence="5">Cytoplasm</location>
    </subcellularLocation>
</comment>
<evidence type="ECO:0000256" key="3">
    <source>
        <dbReference type="ARBA" id="ARBA00022679"/>
    </source>
</evidence>
<comment type="caution">
    <text evidence="7">The sequence shown here is derived from an EMBL/GenBank/DDBJ whole genome shotgun (WGS) entry which is preliminary data.</text>
</comment>
<feature type="binding site" evidence="5">
    <location>
        <position position="258"/>
    </location>
    <ligand>
        <name>(6R)-5,10-methylene-5,6,7,8-tetrahydrofolate</name>
        <dbReference type="ChEBI" id="CHEBI:15636"/>
    </ligand>
</feature>
<dbReference type="GO" id="GO:0005829">
    <property type="term" value="C:cytosol"/>
    <property type="evidence" value="ECO:0007669"/>
    <property type="project" value="TreeGrafter"/>
</dbReference>
<dbReference type="PANTHER" id="PTHR11548:SF9">
    <property type="entry name" value="THYMIDYLATE SYNTHASE"/>
    <property type="match status" value="1"/>
</dbReference>
<evidence type="ECO:0000313" key="8">
    <source>
        <dbReference type="Proteomes" id="UP000555411"/>
    </source>
</evidence>
<feature type="domain" description="Thymidylate synthase/dCMP hydroxymethylase" evidence="6">
    <location>
        <begin position="2"/>
        <end position="259"/>
    </location>
</feature>
<keyword evidence="2 5" id="KW-0489">Methyltransferase</keyword>
<dbReference type="GO" id="GO:0004799">
    <property type="term" value="F:thymidylate synthase activity"/>
    <property type="evidence" value="ECO:0007669"/>
    <property type="project" value="UniProtKB-UniRule"/>
</dbReference>
<dbReference type="InterPro" id="IPR036926">
    <property type="entry name" value="Thymidate_synth/dCMP_Mease_sf"/>
</dbReference>
<dbReference type="Gene3D" id="3.30.572.10">
    <property type="entry name" value="Thymidylate synthase/dCMP hydroxymethylase domain"/>
    <property type="match status" value="1"/>
</dbReference>
<sequence length="259" mass="29246">MQQYHDALRTVLTLGTPSSDRTGTGTISYFGLQARYPLADGFPLVTTKKLHLKSIIHELLWFLAGDTNIRYLKENGVSIWDEWADENGDLGPVYGHQWRDFGGVDQIATLVEMIRKSPDSRRLIVSAWNPPDVPHMALPPCHTMWQVRILGGKLHLQLYQRSADMFLGVPFNIASYALLAVMLAHVTGYEPGDFVHSIGDAHIYSNHMEQVETQLSRPLRPLPTLRITRDVPSIFDFRFDDFEITGYDPHPAIKAPVAV</sequence>
<keyword evidence="4 5" id="KW-0545">Nucleotide biosynthesis</keyword>
<dbReference type="UniPathway" id="UPA00575"/>
<feature type="binding site" description="in other chain" evidence="5">
    <location>
        <begin position="161"/>
        <end position="164"/>
    </location>
    <ligand>
        <name>dUMP</name>
        <dbReference type="ChEBI" id="CHEBI:246422"/>
        <note>ligand shared between dimeric partners</note>
    </ligand>
</feature>
<accession>A0A842I359</accession>
<dbReference type="CDD" id="cd00351">
    <property type="entry name" value="TS_Pyrimidine_HMase"/>
    <property type="match status" value="1"/>
</dbReference>
<feature type="binding site" evidence="5">
    <location>
        <begin position="121"/>
        <end position="122"/>
    </location>
    <ligand>
        <name>dUMP</name>
        <dbReference type="ChEBI" id="CHEBI:246422"/>
        <note>ligand shared between dimeric partners</note>
    </ligand>
</feature>
<comment type="catalytic activity">
    <reaction evidence="5">
        <text>dUMP + (6R)-5,10-methylene-5,6,7,8-tetrahydrofolate = 7,8-dihydrofolate + dTMP</text>
        <dbReference type="Rhea" id="RHEA:12104"/>
        <dbReference type="ChEBI" id="CHEBI:15636"/>
        <dbReference type="ChEBI" id="CHEBI:57451"/>
        <dbReference type="ChEBI" id="CHEBI:63528"/>
        <dbReference type="ChEBI" id="CHEBI:246422"/>
        <dbReference type="EC" id="2.1.1.45"/>
    </reaction>
</comment>
<organism evidence="7 8">
    <name type="scientific">Paragemmobacter straminiformis</name>
    <dbReference type="NCBI Taxonomy" id="2045119"/>
    <lineage>
        <taxon>Bacteria</taxon>
        <taxon>Pseudomonadati</taxon>
        <taxon>Pseudomonadota</taxon>
        <taxon>Alphaproteobacteria</taxon>
        <taxon>Rhodobacterales</taxon>
        <taxon>Paracoccaceae</taxon>
        <taxon>Paragemmobacter</taxon>
    </lineage>
</organism>
<dbReference type="EMBL" id="JACLQD010000001">
    <property type="protein sequence ID" value="MBC2833985.1"/>
    <property type="molecule type" value="Genomic_DNA"/>
</dbReference>
<dbReference type="InterPro" id="IPR023451">
    <property type="entry name" value="Thymidate_synth/dCMP_Mease_dom"/>
</dbReference>
<comment type="similarity">
    <text evidence="5">Belongs to the thymidylate synthase family. Bacterial-type ThyA subfamily.</text>
</comment>
<dbReference type="GO" id="GO:0006235">
    <property type="term" value="P:dTTP biosynthetic process"/>
    <property type="evidence" value="ECO:0007669"/>
    <property type="project" value="UniProtKB-UniRule"/>
</dbReference>
<dbReference type="FunFam" id="3.30.572.10:FF:000013">
    <property type="entry name" value="Thymidylate synthase"/>
    <property type="match status" value="1"/>
</dbReference>
<keyword evidence="5" id="KW-0963">Cytoplasm</keyword>
<evidence type="ECO:0000256" key="5">
    <source>
        <dbReference type="HAMAP-Rule" id="MF_00008"/>
    </source>
</evidence>
<feature type="binding site" description="in other chain" evidence="5">
    <location>
        <position position="21"/>
    </location>
    <ligand>
        <name>dUMP</name>
        <dbReference type="ChEBI" id="CHEBI:246422"/>
        <note>ligand shared between dimeric partners</note>
    </ligand>
</feature>
<feature type="binding site" description="in other chain" evidence="5">
    <location>
        <begin position="202"/>
        <end position="204"/>
    </location>
    <ligand>
        <name>dUMP</name>
        <dbReference type="ChEBI" id="CHEBI:246422"/>
        <note>ligand shared between dimeric partners</note>
    </ligand>
</feature>
<dbReference type="GO" id="GO:0006231">
    <property type="term" value="P:dTMP biosynthetic process"/>
    <property type="evidence" value="ECO:0007669"/>
    <property type="project" value="UniProtKB-UniRule"/>
</dbReference>
<comment type="subunit">
    <text evidence="5">Homodimer.</text>
</comment>
<evidence type="ECO:0000256" key="4">
    <source>
        <dbReference type="ARBA" id="ARBA00022727"/>
    </source>
</evidence>
<dbReference type="InterPro" id="IPR045097">
    <property type="entry name" value="Thymidate_synth/dCMP_Mease"/>
</dbReference>
<proteinExistence type="inferred from homology"/>
<protein>
    <recommendedName>
        <fullName evidence="1 5">Thymidylate synthase</fullName>
        <shortName evidence="5">TS</shortName>
        <shortName evidence="5">TSase</shortName>
        <ecNumber evidence="1 5">2.1.1.45</ecNumber>
    </recommendedName>
</protein>